<accession>A0A0G1ME38</accession>
<comment type="subcellular location">
    <subcellularLocation>
        <location evidence="1">Secreted</location>
    </subcellularLocation>
</comment>
<dbReference type="EMBL" id="LCKX01000030">
    <property type="protein sequence ID" value="KKU06524.1"/>
    <property type="molecule type" value="Genomic_DNA"/>
</dbReference>
<reference evidence="5 6" key="1">
    <citation type="journal article" date="2015" name="Nature">
        <title>rRNA introns, odd ribosomes, and small enigmatic genomes across a large radiation of phyla.</title>
        <authorList>
            <person name="Brown C.T."/>
            <person name="Hug L.A."/>
            <person name="Thomas B.C."/>
            <person name="Sharon I."/>
            <person name="Castelle C.J."/>
            <person name="Singh A."/>
            <person name="Wilkins M.J."/>
            <person name="Williams K.H."/>
            <person name="Banfield J.F."/>
        </authorList>
    </citation>
    <scope>NUCLEOTIDE SEQUENCE [LARGE SCALE GENOMIC DNA]</scope>
</reference>
<dbReference type="Proteomes" id="UP000033999">
    <property type="component" value="Unassembled WGS sequence"/>
</dbReference>
<gene>
    <name evidence="5" type="ORF">UX10_C0030G0010</name>
</gene>
<dbReference type="InterPro" id="IPR059100">
    <property type="entry name" value="TSP3_bac"/>
</dbReference>
<dbReference type="Pfam" id="PF18884">
    <property type="entry name" value="TSP3_bac"/>
    <property type="match status" value="2"/>
</dbReference>
<keyword evidence="4" id="KW-0106">Calcium</keyword>
<name>A0A0G1ME38_9BACT</name>
<organism evidence="5 6">
    <name type="scientific">Candidatus Magasanikbacteria bacterium GW2011_GWA2_45_39</name>
    <dbReference type="NCBI Taxonomy" id="1619041"/>
    <lineage>
        <taxon>Bacteria</taxon>
        <taxon>Candidatus Magasanikiibacteriota</taxon>
    </lineage>
</organism>
<dbReference type="PROSITE" id="PS51257">
    <property type="entry name" value="PROKAR_LIPOPROTEIN"/>
    <property type="match status" value="1"/>
</dbReference>
<evidence type="ECO:0000313" key="5">
    <source>
        <dbReference type="EMBL" id="KKU06524.1"/>
    </source>
</evidence>
<evidence type="ECO:0000313" key="6">
    <source>
        <dbReference type="Proteomes" id="UP000033999"/>
    </source>
</evidence>
<dbReference type="PATRIC" id="fig|1619041.3.peg.804"/>
<comment type="caution">
    <text evidence="5">The sequence shown here is derived from an EMBL/GenBank/DDBJ whole genome shotgun (WGS) entry which is preliminary data.</text>
</comment>
<sequence>MTTKEKVGFFAFLVFACVTIIFGFRGIGNAIKNPFAKSFEPPSPTDEDIKKRQMAELKTKDTDKDGLSDYDEIYVYNTSPYLADTDSDGMSDKDELLKGTDPNCPKGTTCLGFGGVFSQGAKSGEIATVPFQVPTTGQVLLQSLLNTNPDPKTLRGILIQNGVNKDVVNGLDDQALMELAKKAAGGANVPGGGTSEAGSVDVGVLEKTDTTARPPTDVEQIRALLRAQGVSEEQLKKIDDATLLSVYKEVLNPSTQSTSTAP</sequence>
<protein>
    <submittedName>
        <fullName evidence="5">Ig domain-containing protein</fullName>
    </submittedName>
</protein>
<dbReference type="AlphaFoldDB" id="A0A0G1ME38"/>
<evidence type="ECO:0000256" key="2">
    <source>
        <dbReference type="ARBA" id="ARBA00022525"/>
    </source>
</evidence>
<evidence type="ECO:0000256" key="4">
    <source>
        <dbReference type="ARBA" id="ARBA00022837"/>
    </source>
</evidence>
<keyword evidence="2" id="KW-0964">Secreted</keyword>
<evidence type="ECO:0000256" key="3">
    <source>
        <dbReference type="ARBA" id="ARBA00022729"/>
    </source>
</evidence>
<evidence type="ECO:0000256" key="1">
    <source>
        <dbReference type="ARBA" id="ARBA00004613"/>
    </source>
</evidence>
<keyword evidence="3" id="KW-0732">Signal</keyword>
<proteinExistence type="predicted"/>